<evidence type="ECO:0000313" key="1">
    <source>
        <dbReference type="EMBL" id="JAD83486.1"/>
    </source>
</evidence>
<reference evidence="1" key="1">
    <citation type="submission" date="2014-09" db="EMBL/GenBank/DDBJ databases">
        <authorList>
            <person name="Magalhaes I.L.F."/>
            <person name="Oliveira U."/>
            <person name="Santos F.R."/>
            <person name="Vidigal T.H.D.A."/>
            <person name="Brescovit A.D."/>
            <person name="Santos A.J."/>
        </authorList>
    </citation>
    <scope>NUCLEOTIDE SEQUENCE</scope>
    <source>
        <tissue evidence="1">Shoot tissue taken approximately 20 cm above the soil surface</tissue>
    </source>
</reference>
<organism evidence="1">
    <name type="scientific">Arundo donax</name>
    <name type="common">Giant reed</name>
    <name type="synonym">Donax arundinaceus</name>
    <dbReference type="NCBI Taxonomy" id="35708"/>
    <lineage>
        <taxon>Eukaryota</taxon>
        <taxon>Viridiplantae</taxon>
        <taxon>Streptophyta</taxon>
        <taxon>Embryophyta</taxon>
        <taxon>Tracheophyta</taxon>
        <taxon>Spermatophyta</taxon>
        <taxon>Magnoliopsida</taxon>
        <taxon>Liliopsida</taxon>
        <taxon>Poales</taxon>
        <taxon>Poaceae</taxon>
        <taxon>PACMAD clade</taxon>
        <taxon>Arundinoideae</taxon>
        <taxon>Arundineae</taxon>
        <taxon>Arundo</taxon>
    </lineage>
</organism>
<dbReference type="AlphaFoldDB" id="A0A0A9D6Q6"/>
<dbReference type="EMBL" id="GBRH01214409">
    <property type="protein sequence ID" value="JAD83486.1"/>
    <property type="molecule type" value="Transcribed_RNA"/>
</dbReference>
<protein>
    <submittedName>
        <fullName evidence="1">Uncharacterized protein</fullName>
    </submittedName>
</protein>
<name>A0A0A9D6Q6_ARUDO</name>
<reference evidence="1" key="2">
    <citation type="journal article" date="2015" name="Data Brief">
        <title>Shoot transcriptome of the giant reed, Arundo donax.</title>
        <authorList>
            <person name="Barrero R.A."/>
            <person name="Guerrero F.D."/>
            <person name="Moolhuijzen P."/>
            <person name="Goolsby J.A."/>
            <person name="Tidwell J."/>
            <person name="Bellgard S.E."/>
            <person name="Bellgard M.I."/>
        </authorList>
    </citation>
    <scope>NUCLEOTIDE SEQUENCE</scope>
    <source>
        <tissue evidence="1">Shoot tissue taken approximately 20 cm above the soil surface</tissue>
    </source>
</reference>
<accession>A0A0A9D6Q6</accession>
<proteinExistence type="predicted"/>
<sequence length="67" mass="7769">MVLPQKLKLPLCEHPLSRRLLFGTSSAILMLQSLLVHLWGPRTLRFLPTTLMVVHVLTCQREHVVLW</sequence>